<protein>
    <recommendedName>
        <fullName evidence="1">HTH cro/C1-type domain-containing protein</fullName>
    </recommendedName>
</protein>
<proteinExistence type="predicted"/>
<dbReference type="GO" id="GO:0003677">
    <property type="term" value="F:DNA binding"/>
    <property type="evidence" value="ECO:0007669"/>
    <property type="project" value="InterPro"/>
</dbReference>
<name>A0A173Y4I5_FLAPL</name>
<evidence type="ECO:0000313" key="3">
    <source>
        <dbReference type="Proteomes" id="UP000095746"/>
    </source>
</evidence>
<dbReference type="SUPFAM" id="SSF47413">
    <property type="entry name" value="lambda repressor-like DNA-binding domains"/>
    <property type="match status" value="1"/>
</dbReference>
<dbReference type="EMBL" id="CYZT01000004">
    <property type="protein sequence ID" value="CUN58573.1"/>
    <property type="molecule type" value="Genomic_DNA"/>
</dbReference>
<feature type="domain" description="HTH cro/C1-type" evidence="1">
    <location>
        <begin position="23"/>
        <end position="64"/>
    </location>
</feature>
<gene>
    <name evidence="2" type="ORF">ERS852411_00141</name>
</gene>
<accession>A0A173Y4I5</accession>
<dbReference type="Pfam" id="PF13443">
    <property type="entry name" value="HTH_26"/>
    <property type="match status" value="1"/>
</dbReference>
<dbReference type="Proteomes" id="UP000095746">
    <property type="component" value="Unassembled WGS sequence"/>
</dbReference>
<reference evidence="2 3" key="1">
    <citation type="submission" date="2015-09" db="EMBL/GenBank/DDBJ databases">
        <authorList>
            <consortium name="Pathogen Informatics"/>
        </authorList>
    </citation>
    <scope>NUCLEOTIDE SEQUENCE [LARGE SCALE GENOMIC DNA]</scope>
    <source>
        <strain evidence="2 3">2789STDY5608854</strain>
    </source>
</reference>
<dbReference type="InterPro" id="IPR001387">
    <property type="entry name" value="Cro/C1-type_HTH"/>
</dbReference>
<dbReference type="InterPro" id="IPR010982">
    <property type="entry name" value="Lambda_DNA-bd_dom_sf"/>
</dbReference>
<organism evidence="2 3">
    <name type="scientific">Flavonifractor plautii</name>
    <name type="common">Fusobacterium plautii</name>
    <dbReference type="NCBI Taxonomy" id="292800"/>
    <lineage>
        <taxon>Bacteria</taxon>
        <taxon>Bacillati</taxon>
        <taxon>Bacillota</taxon>
        <taxon>Clostridia</taxon>
        <taxon>Eubacteriales</taxon>
        <taxon>Oscillospiraceae</taxon>
        <taxon>Flavonifractor</taxon>
    </lineage>
</organism>
<dbReference type="CDD" id="cd00093">
    <property type="entry name" value="HTH_XRE"/>
    <property type="match status" value="1"/>
</dbReference>
<evidence type="ECO:0000313" key="2">
    <source>
        <dbReference type="EMBL" id="CUN58573.1"/>
    </source>
</evidence>
<dbReference type="PROSITE" id="PS50943">
    <property type="entry name" value="HTH_CROC1"/>
    <property type="match status" value="1"/>
</dbReference>
<evidence type="ECO:0000259" key="1">
    <source>
        <dbReference type="PROSITE" id="PS50943"/>
    </source>
</evidence>
<dbReference type="AlphaFoldDB" id="A0A173Y4I5"/>
<dbReference type="Gene3D" id="1.10.260.40">
    <property type="entry name" value="lambda repressor-like DNA-binding domains"/>
    <property type="match status" value="1"/>
</dbReference>
<sequence length="118" mass="13408">MEDLYKHIESLGKEHGYKNMTVLCKAAGVPRSTMSELNNGRSKDLSKPNAQKFADILGVTLDEVYGEETKKAPTQEGERKVSDDDIKFALWGTREIDDDVLDRVRQFAKFAQENEKNK</sequence>